<organism evidence="1 2">
    <name type="scientific">Marichromatium gracile</name>
    <name type="common">Chromatium gracile</name>
    <dbReference type="NCBI Taxonomy" id="1048"/>
    <lineage>
        <taxon>Bacteria</taxon>
        <taxon>Pseudomonadati</taxon>
        <taxon>Pseudomonadota</taxon>
        <taxon>Gammaproteobacteria</taxon>
        <taxon>Chromatiales</taxon>
        <taxon>Chromatiaceae</taxon>
        <taxon>Marichromatium</taxon>
    </lineage>
</organism>
<dbReference type="Proteomes" id="UP000295247">
    <property type="component" value="Unassembled WGS sequence"/>
</dbReference>
<dbReference type="EMBL" id="SMDC01000017">
    <property type="protein sequence ID" value="TCW32700.1"/>
    <property type="molecule type" value="Genomic_DNA"/>
</dbReference>
<comment type="caution">
    <text evidence="1">The sequence shown here is derived from an EMBL/GenBank/DDBJ whole genome shotgun (WGS) entry which is preliminary data.</text>
</comment>
<evidence type="ECO:0000313" key="2">
    <source>
        <dbReference type="Proteomes" id="UP000295247"/>
    </source>
</evidence>
<dbReference type="AlphaFoldDB" id="A0A4R4A5F8"/>
<sequence>MNTWNAYRRLLQLLPEPPTDVGTITATSSDGCTVTLLSGEQAQVRGRGSIGDPVYIKDGVIQGPAPVLQTVEIEV</sequence>
<dbReference type="RefSeq" id="WP_132230664.1">
    <property type="nucleotide sequence ID" value="NZ_NRRH01000075.1"/>
</dbReference>
<reference evidence="1 2" key="1">
    <citation type="submission" date="2019-03" db="EMBL/GenBank/DDBJ databases">
        <title>Genomic Encyclopedia of Type Strains, Phase IV (KMG-IV): sequencing the most valuable type-strain genomes for metagenomic binning, comparative biology and taxonomic classification.</title>
        <authorList>
            <person name="Goeker M."/>
        </authorList>
    </citation>
    <scope>NUCLEOTIDE SEQUENCE [LARGE SCALE GENOMIC DNA]</scope>
    <source>
        <strain evidence="1 2">DSM 203</strain>
    </source>
</reference>
<protein>
    <submittedName>
        <fullName evidence="1">Uncharacterized protein</fullName>
    </submittedName>
</protein>
<proteinExistence type="predicted"/>
<evidence type="ECO:0000313" key="1">
    <source>
        <dbReference type="EMBL" id="TCW32700.1"/>
    </source>
</evidence>
<accession>A0A4R4A5F8</accession>
<name>A0A4R4A5F8_MARGR</name>
<gene>
    <name evidence="1" type="ORF">EDC29_11766</name>
</gene>